<feature type="non-terminal residue" evidence="2">
    <location>
        <position position="1"/>
    </location>
</feature>
<comment type="caution">
    <text evidence="2">The sequence shown here is derived from an EMBL/GenBank/DDBJ whole genome shotgun (WGS) entry which is preliminary data.</text>
</comment>
<organism evidence="2 3">
    <name type="scientific">Ataeniobius toweri</name>
    <dbReference type="NCBI Taxonomy" id="208326"/>
    <lineage>
        <taxon>Eukaryota</taxon>
        <taxon>Metazoa</taxon>
        <taxon>Chordata</taxon>
        <taxon>Craniata</taxon>
        <taxon>Vertebrata</taxon>
        <taxon>Euteleostomi</taxon>
        <taxon>Actinopterygii</taxon>
        <taxon>Neopterygii</taxon>
        <taxon>Teleostei</taxon>
        <taxon>Neoteleostei</taxon>
        <taxon>Acanthomorphata</taxon>
        <taxon>Ovalentaria</taxon>
        <taxon>Atherinomorphae</taxon>
        <taxon>Cyprinodontiformes</taxon>
        <taxon>Goodeidae</taxon>
        <taxon>Ataeniobius</taxon>
    </lineage>
</organism>
<evidence type="ECO:0000313" key="2">
    <source>
        <dbReference type="EMBL" id="MED6252795.1"/>
    </source>
</evidence>
<reference evidence="2 3" key="1">
    <citation type="submission" date="2021-07" db="EMBL/GenBank/DDBJ databases">
        <authorList>
            <person name="Palmer J.M."/>
        </authorList>
    </citation>
    <scope>NUCLEOTIDE SEQUENCE [LARGE SCALE GENOMIC DNA]</scope>
    <source>
        <strain evidence="2 3">AT_MEX2019</strain>
        <tissue evidence="2">Muscle</tissue>
    </source>
</reference>
<evidence type="ECO:0000313" key="3">
    <source>
        <dbReference type="Proteomes" id="UP001345963"/>
    </source>
</evidence>
<feature type="compositionally biased region" description="Basic and acidic residues" evidence="1">
    <location>
        <begin position="39"/>
        <end position="52"/>
    </location>
</feature>
<name>A0ABU7BT34_9TELE</name>
<evidence type="ECO:0000256" key="1">
    <source>
        <dbReference type="SAM" id="MobiDB-lite"/>
    </source>
</evidence>
<keyword evidence="3" id="KW-1185">Reference proteome</keyword>
<dbReference type="EMBL" id="JAHUTI010062563">
    <property type="protein sequence ID" value="MED6252795.1"/>
    <property type="molecule type" value="Genomic_DNA"/>
</dbReference>
<feature type="region of interest" description="Disordered" evidence="1">
    <location>
        <begin position="26"/>
        <end position="58"/>
    </location>
</feature>
<protein>
    <submittedName>
        <fullName evidence="2">Uncharacterized protein</fullName>
    </submittedName>
</protein>
<sequence length="95" mass="10466">SRAAQMEPLLSPASTVMMENQTVLGEKSAKKNLQSSRSKLSEDNLKFSKDGGKGFTSPASRKVPEVFLKFQSLQIKLHRVHVPSVYPTVPVNPDL</sequence>
<dbReference type="Proteomes" id="UP001345963">
    <property type="component" value="Unassembled WGS sequence"/>
</dbReference>
<accession>A0ABU7BT34</accession>
<proteinExistence type="predicted"/>
<gene>
    <name evidence="2" type="ORF">ATANTOWER_017192</name>
</gene>